<accession>A0A3Q9BVV4</accession>
<gene>
    <name evidence="1" type="ORF">EJC51_17940</name>
</gene>
<organism evidence="1 2">
    <name type="scientific">Streptomyces aquilus</name>
    <dbReference type="NCBI Taxonomy" id="2548456"/>
    <lineage>
        <taxon>Bacteria</taxon>
        <taxon>Bacillati</taxon>
        <taxon>Actinomycetota</taxon>
        <taxon>Actinomycetes</taxon>
        <taxon>Kitasatosporales</taxon>
        <taxon>Streptomycetaceae</taxon>
        <taxon>Streptomyces</taxon>
    </lineage>
</organism>
<dbReference type="InterPro" id="IPR036691">
    <property type="entry name" value="Endo/exonu/phosph_ase_sf"/>
</dbReference>
<protein>
    <recommendedName>
        <fullName evidence="3">Endonuclease/exonuclease/phosphatase family protein</fullName>
    </recommendedName>
</protein>
<dbReference type="SUPFAM" id="SSF56219">
    <property type="entry name" value="DNase I-like"/>
    <property type="match status" value="1"/>
</dbReference>
<dbReference type="EMBL" id="CP034463">
    <property type="protein sequence ID" value="AZP17816.1"/>
    <property type="molecule type" value="Genomic_DNA"/>
</dbReference>
<dbReference type="AlphaFoldDB" id="A0A3Q9BVV4"/>
<evidence type="ECO:0000313" key="1">
    <source>
        <dbReference type="EMBL" id="AZP17816.1"/>
    </source>
</evidence>
<reference evidence="1 2" key="1">
    <citation type="submission" date="2018-12" db="EMBL/GenBank/DDBJ databases">
        <authorList>
            <person name="Li K."/>
        </authorList>
    </citation>
    <scope>NUCLEOTIDE SEQUENCE [LARGE SCALE GENOMIC DNA]</scope>
    <source>
        <strain evidence="2">CR22</strain>
    </source>
</reference>
<sequence length="321" mass="35827">MTPALFRFGTYNLFNLQIPTTPDEKQRYELIVGNIRSAFQNRTGVLGVQELLGPTKSDAQQLLRYLAEDTGLMCEVMPVRGKRAVPALASQASGASAHRFHVGLLWTSDIEPVPGTFRAYEGGSDFWHGLAMADFRAGGPVPTRWCSYHAYPFSPERRLEEARRVMSVFQDPDVAGGVAADWNSISADRRPNGDFYDPEPYLEQDHRKLRYQVIFDPDNPDAPKRANREAGEFLRRDPGGLRDSAAVLDVPWQWSCGHWIDAKGRADDFGRRRIDTLRVTENVAATARAHTTHYGPDAEAASDHLLVTADFSLRELAVTPA</sequence>
<proteinExistence type="predicted"/>
<keyword evidence="2" id="KW-1185">Reference proteome</keyword>
<evidence type="ECO:0000313" key="2">
    <source>
        <dbReference type="Proteomes" id="UP000280197"/>
    </source>
</evidence>
<name>A0A3Q9BVV4_9ACTN</name>
<evidence type="ECO:0008006" key="3">
    <source>
        <dbReference type="Google" id="ProtNLM"/>
    </source>
</evidence>
<dbReference type="RefSeq" id="WP_126272007.1">
    <property type="nucleotide sequence ID" value="NZ_CP034463.1"/>
</dbReference>
<dbReference type="KEGG" id="saqu:EJC51_17940"/>
<dbReference type="Proteomes" id="UP000280197">
    <property type="component" value="Chromosome"/>
</dbReference>
<dbReference type="Gene3D" id="3.60.10.10">
    <property type="entry name" value="Endonuclease/exonuclease/phosphatase"/>
    <property type="match status" value="1"/>
</dbReference>